<feature type="region of interest" description="Disordered" evidence="1">
    <location>
        <begin position="1"/>
        <end position="37"/>
    </location>
</feature>
<accession>A0A0A9E3Q5</accession>
<proteinExistence type="predicted"/>
<evidence type="ECO:0000256" key="1">
    <source>
        <dbReference type="SAM" id="MobiDB-lite"/>
    </source>
</evidence>
<dbReference type="EMBL" id="GBRH01203199">
    <property type="protein sequence ID" value="JAD94696.1"/>
    <property type="molecule type" value="Transcribed_RNA"/>
</dbReference>
<reference evidence="2" key="1">
    <citation type="submission" date="2014-09" db="EMBL/GenBank/DDBJ databases">
        <authorList>
            <person name="Magalhaes I.L.F."/>
            <person name="Oliveira U."/>
            <person name="Santos F.R."/>
            <person name="Vidigal T.H.D.A."/>
            <person name="Brescovit A.D."/>
            <person name="Santos A.J."/>
        </authorList>
    </citation>
    <scope>NUCLEOTIDE SEQUENCE</scope>
    <source>
        <tissue evidence="2">Shoot tissue taken approximately 20 cm above the soil surface</tissue>
    </source>
</reference>
<protein>
    <submittedName>
        <fullName evidence="2">Uncharacterized protein</fullName>
    </submittedName>
</protein>
<sequence>MPSLSLSPPPPAIGRIRNTTANPSSYGANHREIPGKK</sequence>
<name>A0A0A9E3Q5_ARUDO</name>
<reference evidence="2" key="2">
    <citation type="journal article" date="2015" name="Data Brief">
        <title>Shoot transcriptome of the giant reed, Arundo donax.</title>
        <authorList>
            <person name="Barrero R.A."/>
            <person name="Guerrero F.D."/>
            <person name="Moolhuijzen P."/>
            <person name="Goolsby J.A."/>
            <person name="Tidwell J."/>
            <person name="Bellgard S.E."/>
            <person name="Bellgard M.I."/>
        </authorList>
    </citation>
    <scope>NUCLEOTIDE SEQUENCE</scope>
    <source>
        <tissue evidence="2">Shoot tissue taken approximately 20 cm above the soil surface</tissue>
    </source>
</reference>
<dbReference type="AlphaFoldDB" id="A0A0A9E3Q5"/>
<organism evidence="2">
    <name type="scientific">Arundo donax</name>
    <name type="common">Giant reed</name>
    <name type="synonym">Donax arundinaceus</name>
    <dbReference type="NCBI Taxonomy" id="35708"/>
    <lineage>
        <taxon>Eukaryota</taxon>
        <taxon>Viridiplantae</taxon>
        <taxon>Streptophyta</taxon>
        <taxon>Embryophyta</taxon>
        <taxon>Tracheophyta</taxon>
        <taxon>Spermatophyta</taxon>
        <taxon>Magnoliopsida</taxon>
        <taxon>Liliopsida</taxon>
        <taxon>Poales</taxon>
        <taxon>Poaceae</taxon>
        <taxon>PACMAD clade</taxon>
        <taxon>Arundinoideae</taxon>
        <taxon>Arundineae</taxon>
        <taxon>Arundo</taxon>
    </lineage>
</organism>
<evidence type="ECO:0000313" key="2">
    <source>
        <dbReference type="EMBL" id="JAD94696.1"/>
    </source>
</evidence>
<feature type="compositionally biased region" description="Polar residues" evidence="1">
    <location>
        <begin position="17"/>
        <end position="27"/>
    </location>
</feature>